<dbReference type="InterPro" id="IPR039428">
    <property type="entry name" value="NUOK/Mnh_C1-like"/>
</dbReference>
<dbReference type="Pfam" id="PF00420">
    <property type="entry name" value="Oxidored_q2"/>
    <property type="match status" value="1"/>
</dbReference>
<keyword evidence="4 5" id="KW-0472">Membrane</keyword>
<dbReference type="EMBL" id="NSIT01000074">
    <property type="protein sequence ID" value="PJE79369.1"/>
    <property type="molecule type" value="Genomic_DNA"/>
</dbReference>
<evidence type="ECO:0000256" key="2">
    <source>
        <dbReference type="ARBA" id="ARBA00022692"/>
    </source>
</evidence>
<accession>A0A2H9T859</accession>
<dbReference type="AlphaFoldDB" id="A0A2H9T859"/>
<gene>
    <name evidence="6" type="ORF">CI610_01664</name>
</gene>
<name>A0A2H9T859_9ZZZZ</name>
<evidence type="ECO:0000313" key="6">
    <source>
        <dbReference type="EMBL" id="PJE79369.1"/>
    </source>
</evidence>
<reference evidence="6" key="1">
    <citation type="journal article" date="2017" name="Appl. Environ. Microbiol.">
        <title>Molecular characterization of an Endozoicomonas-like organism causing infection in king scallop Pecten maximus L.</title>
        <authorList>
            <person name="Cano I."/>
            <person name="van Aerle R."/>
            <person name="Ross S."/>
            <person name="Verner-Jeffreys D.W."/>
            <person name="Paley R.K."/>
            <person name="Rimmer G."/>
            <person name="Ryder D."/>
            <person name="Hooper P."/>
            <person name="Stone D."/>
            <person name="Feist S.W."/>
        </authorList>
    </citation>
    <scope>NUCLEOTIDE SEQUENCE</scope>
</reference>
<proteinExistence type="predicted"/>
<organism evidence="6">
    <name type="scientific">invertebrate metagenome</name>
    <dbReference type="NCBI Taxonomy" id="1711999"/>
    <lineage>
        <taxon>unclassified sequences</taxon>
        <taxon>metagenomes</taxon>
        <taxon>organismal metagenomes</taxon>
    </lineage>
</organism>
<feature type="transmembrane region" description="Helical" evidence="5">
    <location>
        <begin position="32"/>
        <end position="53"/>
    </location>
</feature>
<dbReference type="Gene3D" id="1.10.287.3510">
    <property type="match status" value="1"/>
</dbReference>
<comment type="subcellular location">
    <subcellularLocation>
        <location evidence="1">Membrane</location>
        <topology evidence="1">Multi-pass membrane protein</topology>
    </subcellularLocation>
</comment>
<keyword evidence="2 5" id="KW-0812">Transmembrane</keyword>
<sequence>MNQIFGSGLVLGLTLGLNRGPVRAVRLGSGEIITSSCHLLVALMVAPSHWLSYFIEYRYVGVMGGLRVVGVFSCTFFVGGWLSFGFQFKHILSGLLCIEVVLVGVLGAVCRRVPVFSGYLFFYILGLGVCESALGLSLLVIYARRYGNDLFKGLDAQGC</sequence>
<evidence type="ECO:0000256" key="5">
    <source>
        <dbReference type="SAM" id="Phobius"/>
    </source>
</evidence>
<evidence type="ECO:0000256" key="3">
    <source>
        <dbReference type="ARBA" id="ARBA00022989"/>
    </source>
</evidence>
<feature type="transmembrane region" description="Helical" evidence="5">
    <location>
        <begin position="65"/>
        <end position="84"/>
    </location>
</feature>
<feature type="transmembrane region" description="Helical" evidence="5">
    <location>
        <begin position="121"/>
        <end position="143"/>
    </location>
</feature>
<feature type="transmembrane region" description="Helical" evidence="5">
    <location>
        <begin position="90"/>
        <end position="109"/>
    </location>
</feature>
<dbReference type="GO" id="GO:0016020">
    <property type="term" value="C:membrane"/>
    <property type="evidence" value="ECO:0007669"/>
    <property type="project" value="UniProtKB-SubCell"/>
</dbReference>
<protein>
    <submittedName>
        <fullName evidence="6">Uncharacterized protein</fullName>
    </submittedName>
</protein>
<evidence type="ECO:0000256" key="4">
    <source>
        <dbReference type="ARBA" id="ARBA00023136"/>
    </source>
</evidence>
<evidence type="ECO:0000256" key="1">
    <source>
        <dbReference type="ARBA" id="ARBA00004141"/>
    </source>
</evidence>
<keyword evidence="3 5" id="KW-1133">Transmembrane helix</keyword>
<comment type="caution">
    <text evidence="6">The sequence shown here is derived from an EMBL/GenBank/DDBJ whole genome shotgun (WGS) entry which is preliminary data.</text>
</comment>